<organism evidence="1 2">
    <name type="scientific">Caballeronia arationis</name>
    <dbReference type="NCBI Taxonomy" id="1777142"/>
    <lineage>
        <taxon>Bacteria</taxon>
        <taxon>Pseudomonadati</taxon>
        <taxon>Pseudomonadota</taxon>
        <taxon>Betaproteobacteria</taxon>
        <taxon>Burkholderiales</taxon>
        <taxon>Burkholderiaceae</taxon>
        <taxon>Caballeronia</taxon>
    </lineage>
</organism>
<evidence type="ECO:0000313" key="2">
    <source>
        <dbReference type="Proteomes" id="UP000219522"/>
    </source>
</evidence>
<dbReference type="OrthoDB" id="8853072at2"/>
<proteinExistence type="predicted"/>
<reference evidence="1 2" key="1">
    <citation type="submission" date="2017-09" db="EMBL/GenBank/DDBJ databases">
        <authorList>
            <person name="Varghese N."/>
            <person name="Submissions S."/>
        </authorList>
    </citation>
    <scope>NUCLEOTIDE SEQUENCE [LARGE SCALE GENOMIC DNA]</scope>
    <source>
        <strain evidence="1 2">OK806</strain>
    </source>
</reference>
<dbReference type="RefSeq" id="WP_062632694.1">
    <property type="nucleotide sequence ID" value="NZ_FCOG02000005.1"/>
</dbReference>
<comment type="caution">
    <text evidence="1">The sequence shown here is derived from an EMBL/GenBank/DDBJ whole genome shotgun (WGS) entry which is preliminary data.</text>
</comment>
<dbReference type="AlphaFoldDB" id="A0A7Z7N514"/>
<dbReference type="SUPFAM" id="SSF54928">
    <property type="entry name" value="RNA-binding domain, RBD"/>
    <property type="match status" value="1"/>
</dbReference>
<sequence>MTRLYLGNLAPDTSDEEIGEFLAKYGFPPFDEIEHAPGDGSRPAAVLTYRSIDPNALGQLQKRIHNMHWKNRALTAQILRDGFA</sequence>
<evidence type="ECO:0008006" key="3">
    <source>
        <dbReference type="Google" id="ProtNLM"/>
    </source>
</evidence>
<protein>
    <recommendedName>
        <fullName evidence="3">RNA-binding protein</fullName>
    </recommendedName>
</protein>
<evidence type="ECO:0000313" key="1">
    <source>
        <dbReference type="EMBL" id="SOE82599.1"/>
    </source>
</evidence>
<dbReference type="InterPro" id="IPR035979">
    <property type="entry name" value="RBD_domain_sf"/>
</dbReference>
<dbReference type="EMBL" id="OCSU01000002">
    <property type="protein sequence ID" value="SOE82599.1"/>
    <property type="molecule type" value="Genomic_DNA"/>
</dbReference>
<dbReference type="GO" id="GO:0003676">
    <property type="term" value="F:nucleic acid binding"/>
    <property type="evidence" value="ECO:0007669"/>
    <property type="project" value="InterPro"/>
</dbReference>
<name>A0A7Z7N514_9BURK</name>
<accession>A0A7Z7N514</accession>
<dbReference type="Gene3D" id="3.30.70.330">
    <property type="match status" value="1"/>
</dbReference>
<gene>
    <name evidence="1" type="ORF">SAMN05446927_5938</name>
</gene>
<dbReference type="InterPro" id="IPR012677">
    <property type="entry name" value="Nucleotide-bd_a/b_plait_sf"/>
</dbReference>
<keyword evidence="2" id="KW-1185">Reference proteome</keyword>
<dbReference type="Proteomes" id="UP000219522">
    <property type="component" value="Unassembled WGS sequence"/>
</dbReference>